<evidence type="ECO:0000259" key="2">
    <source>
        <dbReference type="Pfam" id="PF13860"/>
    </source>
</evidence>
<dbReference type="Proteomes" id="UP000430519">
    <property type="component" value="Unassembled WGS sequence"/>
</dbReference>
<name>A0A6I4YK81_9DEIO</name>
<keyword evidence="4" id="KW-1185">Reference proteome</keyword>
<feature type="region of interest" description="Disordered" evidence="1">
    <location>
        <begin position="1"/>
        <end position="24"/>
    </location>
</feature>
<feature type="compositionally biased region" description="Low complexity" evidence="1">
    <location>
        <begin position="93"/>
        <end position="102"/>
    </location>
</feature>
<dbReference type="AlphaFoldDB" id="A0A6I4YK81"/>
<comment type="caution">
    <text evidence="3">The sequence shown here is derived from an EMBL/GenBank/DDBJ whole genome shotgun (WGS) entry which is preliminary data.</text>
</comment>
<dbReference type="EMBL" id="WVHK01000148">
    <property type="protein sequence ID" value="MXV21912.1"/>
    <property type="molecule type" value="Genomic_DNA"/>
</dbReference>
<sequence length="233" mass="24263">MSGSIPTPRRAGRVGRGGTLTFPSAGLTQRQLPWRTVDGMTLRILLTAAVLTSSLAQAQTTIFTIPALPPKSSAATPTTPAPTPTTPAPATPTTPASGSTLPMTNPMLGTAHSANLNGPGSLRVGQATTWTFTLTNQGEQAINLQHGACDVRFEVLDAAGKVVRANPTNTVCTMQLVITDVAPGETMDVQDIRWDGRDSAGKALPAGEYTIRAVFSGAGVRIMAEEFPVTIEN</sequence>
<proteinExistence type="predicted"/>
<dbReference type="InterPro" id="IPR038144">
    <property type="entry name" value="IPI"/>
</dbReference>
<dbReference type="InterPro" id="IPR025965">
    <property type="entry name" value="FlgD/Vpr_Ig-like"/>
</dbReference>
<accession>A0A6I4YK81</accession>
<protein>
    <recommendedName>
        <fullName evidence="2">FlgD/Vpr Ig-like domain-containing protein</fullName>
    </recommendedName>
</protein>
<dbReference type="Gene3D" id="2.60.40.2360">
    <property type="entry name" value="Intracellular proteinase inhibitor BsuPI"/>
    <property type="match status" value="1"/>
</dbReference>
<evidence type="ECO:0000313" key="4">
    <source>
        <dbReference type="Proteomes" id="UP000430519"/>
    </source>
</evidence>
<organism evidence="3 4">
    <name type="scientific">Deinococcus xianganensis</name>
    <dbReference type="NCBI Taxonomy" id="1507289"/>
    <lineage>
        <taxon>Bacteria</taxon>
        <taxon>Thermotogati</taxon>
        <taxon>Deinococcota</taxon>
        <taxon>Deinococci</taxon>
        <taxon>Deinococcales</taxon>
        <taxon>Deinococcaceae</taxon>
        <taxon>Deinococcus</taxon>
    </lineage>
</organism>
<feature type="domain" description="FlgD/Vpr Ig-like" evidence="2">
    <location>
        <begin position="130"/>
        <end position="214"/>
    </location>
</feature>
<reference evidence="3 4" key="1">
    <citation type="submission" date="2019-11" db="EMBL/GenBank/DDBJ databases">
        <title>Genome sequence of Deinococcus xianganensis Y35, AI-2 producing algicidal bacterium, isolated from lake water.</title>
        <authorList>
            <person name="Li Y."/>
        </authorList>
    </citation>
    <scope>NUCLEOTIDE SEQUENCE [LARGE SCALE GENOMIC DNA]</scope>
    <source>
        <strain evidence="3 4">Y35</strain>
    </source>
</reference>
<evidence type="ECO:0000313" key="3">
    <source>
        <dbReference type="EMBL" id="MXV21912.1"/>
    </source>
</evidence>
<dbReference type="Pfam" id="PF13860">
    <property type="entry name" value="FlgD_ig"/>
    <property type="match status" value="1"/>
</dbReference>
<feature type="region of interest" description="Disordered" evidence="1">
    <location>
        <begin position="68"/>
        <end position="104"/>
    </location>
</feature>
<evidence type="ECO:0000256" key="1">
    <source>
        <dbReference type="SAM" id="MobiDB-lite"/>
    </source>
</evidence>
<gene>
    <name evidence="3" type="ORF">GLX28_20015</name>
</gene>
<feature type="compositionally biased region" description="Pro residues" evidence="1">
    <location>
        <begin position="79"/>
        <end position="92"/>
    </location>
</feature>